<feature type="region of interest" description="Disordered" evidence="4">
    <location>
        <begin position="1"/>
        <end position="24"/>
    </location>
</feature>
<evidence type="ECO:0000313" key="6">
    <source>
        <dbReference type="EMBL" id="QDZ09497.1"/>
    </source>
</evidence>
<comment type="similarity">
    <text evidence="1">Belongs to the thiolase-like superfamily. Thiolase family.</text>
</comment>
<dbReference type="OrthoDB" id="4470569at2"/>
<dbReference type="GO" id="GO:0016746">
    <property type="term" value="F:acyltransferase activity"/>
    <property type="evidence" value="ECO:0007669"/>
    <property type="project" value="UniProtKB-KW"/>
</dbReference>
<protein>
    <submittedName>
        <fullName evidence="6">Acetyl-CoA acetyltransferase</fullName>
    </submittedName>
</protein>
<sequence>MTMDAEHTPVIVGVGQYNDRPENPDDGLDSLGLMEQALRRADSDAGGGWLGDIDWLGTVDQISWPQLGEITAPLSERLGANPKHRTTTSMASGDSPIFLLNEAANAIGAGEAKVAAVVGGEALRTAAHFAKKGNGGFSSVRESSMQRAPSFRKRYGLAGPVDLYPLYENASRAAYGQTLAEGQDESAAIWSRFAQVAAENDGAWIRRGATPDEIKTPSENNRPISHPYNKLMVANSSVNQGAGYIVTSLAEARRRGVPEKNIVYIGLGASGHEPDDPLGRDRYDRSPSMAVSINRALELNRLKTEDLDYVELYSCFPTVPKMARRILNWPLEKPATVFGGLTFGGGPIGNYMAHAVVSMVQKLRQDGRFGLLFANGGIATHNHTIALSTEPFPQARFPQDFHFQAEADSARGAVPPTVESYQGPATVETYTVLYERDGSPRFGVVVARTPGGERTLAKILPDDSEGIAFLISGAAEPVGTSGTIVPGPDGDQIWQRA</sequence>
<name>A0A5B8LMK2_9HYPH</name>
<evidence type="ECO:0000259" key="5">
    <source>
        <dbReference type="Pfam" id="PF18313"/>
    </source>
</evidence>
<evidence type="ECO:0000256" key="4">
    <source>
        <dbReference type="SAM" id="MobiDB-lite"/>
    </source>
</evidence>
<dbReference type="EMBL" id="CP042304">
    <property type="protein sequence ID" value="QDZ09497.1"/>
    <property type="molecule type" value="Genomic_DNA"/>
</dbReference>
<accession>A0A5B8LMK2</accession>
<gene>
    <name evidence="6" type="ORF">FPZ08_01295</name>
</gene>
<dbReference type="Gene3D" id="3.40.47.10">
    <property type="match status" value="1"/>
</dbReference>
<dbReference type="PANTHER" id="PTHR18919:SF139">
    <property type="entry name" value="THIOLASE-LIKE PROTEIN TYPE 1 ADDITIONAL C-TERMINAL DOMAIN-CONTAINING PROTEIN"/>
    <property type="match status" value="1"/>
</dbReference>
<dbReference type="Pfam" id="PF18313">
    <property type="entry name" value="TLP1_add_C"/>
    <property type="match status" value="1"/>
</dbReference>
<dbReference type="RefSeq" id="WP_146288308.1">
    <property type="nucleotide sequence ID" value="NZ_CP042304.1"/>
</dbReference>
<dbReference type="KEGG" id="dea:FPZ08_01295"/>
<dbReference type="Proteomes" id="UP000315364">
    <property type="component" value="Chromosome"/>
</dbReference>
<keyword evidence="2 6" id="KW-0808">Transferase</keyword>
<dbReference type="AlphaFoldDB" id="A0A5B8LMK2"/>
<evidence type="ECO:0000256" key="2">
    <source>
        <dbReference type="ARBA" id="ARBA00022679"/>
    </source>
</evidence>
<reference evidence="6 7" key="1">
    <citation type="submission" date="2019-07" db="EMBL/GenBank/DDBJ databases">
        <title>Full genome sequence of Devosia sp. Gsoil 520.</title>
        <authorList>
            <person name="Im W.-T."/>
        </authorList>
    </citation>
    <scope>NUCLEOTIDE SEQUENCE [LARGE SCALE GENOMIC DNA]</scope>
    <source>
        <strain evidence="6 7">Gsoil 520</strain>
    </source>
</reference>
<dbReference type="InterPro" id="IPR016039">
    <property type="entry name" value="Thiolase-like"/>
</dbReference>
<keyword evidence="7" id="KW-1185">Reference proteome</keyword>
<evidence type="ECO:0000313" key="7">
    <source>
        <dbReference type="Proteomes" id="UP000315364"/>
    </source>
</evidence>
<feature type="domain" description="Thiolase-like protein type 1 additional C-terminal" evidence="5">
    <location>
        <begin position="413"/>
        <end position="484"/>
    </location>
</feature>
<evidence type="ECO:0000256" key="1">
    <source>
        <dbReference type="ARBA" id="ARBA00010982"/>
    </source>
</evidence>
<proteinExistence type="inferred from homology"/>
<organism evidence="6 7">
    <name type="scientific">Devosia ginsengisoli</name>
    <dbReference type="NCBI Taxonomy" id="400770"/>
    <lineage>
        <taxon>Bacteria</taxon>
        <taxon>Pseudomonadati</taxon>
        <taxon>Pseudomonadota</taxon>
        <taxon>Alphaproteobacteria</taxon>
        <taxon>Hyphomicrobiales</taxon>
        <taxon>Devosiaceae</taxon>
        <taxon>Devosia</taxon>
    </lineage>
</organism>
<dbReference type="SUPFAM" id="SSF53901">
    <property type="entry name" value="Thiolase-like"/>
    <property type="match status" value="2"/>
</dbReference>
<dbReference type="PANTHER" id="PTHR18919">
    <property type="entry name" value="ACETYL-COA C-ACYLTRANSFERASE"/>
    <property type="match status" value="1"/>
</dbReference>
<dbReference type="Gene3D" id="2.40.50.840">
    <property type="match status" value="1"/>
</dbReference>
<keyword evidence="3" id="KW-0012">Acyltransferase</keyword>
<evidence type="ECO:0000256" key="3">
    <source>
        <dbReference type="ARBA" id="ARBA00023315"/>
    </source>
</evidence>
<dbReference type="InterPro" id="IPR040771">
    <property type="entry name" value="TLP1_add_C"/>
</dbReference>